<evidence type="ECO:0000256" key="1">
    <source>
        <dbReference type="ARBA" id="ARBA00004651"/>
    </source>
</evidence>
<evidence type="ECO:0000256" key="2">
    <source>
        <dbReference type="ARBA" id="ARBA00007783"/>
    </source>
</evidence>
<gene>
    <name evidence="13" type="ORF">H1S06_01265</name>
</gene>
<sequence length="264" mass="29998">MNQFNIKQHFDLLKILTVREVSARYQGSVLGLIWVIINPVLLMLVYYFFFKLVFQVKFENRYGAEPLDFVAFVFTGLIVYFAFSEILSKAPSLIHENVNLVKKVVFPLDVIPLVSVFSACFNFMVSFSILIIYQVCFGTGIGWNIVFVFCLLPAFILFMSGCSFFVSAVSVYVRDVSYIVGFLVTAMMFLSPVFYSMDTLPSDFQVIVALNPLTHFIEFMRFIVNSRSVPPGELFAMMYGAGIVSFLAGGWVFKRLRNGFADIL</sequence>
<evidence type="ECO:0000256" key="7">
    <source>
        <dbReference type="ARBA" id="ARBA00022903"/>
    </source>
</evidence>
<feature type="transmembrane region" description="Helical" evidence="11">
    <location>
        <begin position="234"/>
        <end position="253"/>
    </location>
</feature>
<protein>
    <recommendedName>
        <fullName evidence="11">Transport permease protein</fullName>
    </recommendedName>
</protein>
<dbReference type="EMBL" id="JACEMT010000031">
    <property type="protein sequence ID" value="MBA4500997.1"/>
    <property type="molecule type" value="Genomic_DNA"/>
</dbReference>
<dbReference type="AlphaFoldDB" id="A0A7W2AB10"/>
<keyword evidence="6 11" id="KW-0812">Transmembrane</keyword>
<evidence type="ECO:0000259" key="12">
    <source>
        <dbReference type="PROSITE" id="PS51012"/>
    </source>
</evidence>
<dbReference type="InterPro" id="IPR013525">
    <property type="entry name" value="ABC2_TM"/>
</dbReference>
<evidence type="ECO:0000256" key="10">
    <source>
        <dbReference type="ARBA" id="ARBA00023136"/>
    </source>
</evidence>
<evidence type="ECO:0000313" key="13">
    <source>
        <dbReference type="EMBL" id="MBA4500997.1"/>
    </source>
</evidence>
<keyword evidence="5" id="KW-0762">Sugar transport</keyword>
<accession>A0A7W2AB10</accession>
<comment type="caution">
    <text evidence="13">The sequence shown here is derived from an EMBL/GenBank/DDBJ whole genome shotgun (WGS) entry which is preliminary data.</text>
</comment>
<name>A0A7W2AB10_9GAMM</name>
<keyword evidence="9" id="KW-0625">Polysaccharide transport</keyword>
<keyword evidence="3 11" id="KW-0813">Transport</keyword>
<evidence type="ECO:0000256" key="8">
    <source>
        <dbReference type="ARBA" id="ARBA00022989"/>
    </source>
</evidence>
<evidence type="ECO:0000256" key="3">
    <source>
        <dbReference type="ARBA" id="ARBA00022448"/>
    </source>
</evidence>
<comment type="subcellular location">
    <subcellularLocation>
        <location evidence="11">Cell inner membrane</location>
        <topology evidence="11">Multi-pass membrane protein</topology>
    </subcellularLocation>
    <subcellularLocation>
        <location evidence="1">Cell membrane</location>
        <topology evidence="1">Multi-pass membrane protein</topology>
    </subcellularLocation>
</comment>
<feature type="transmembrane region" description="Helical" evidence="11">
    <location>
        <begin position="29"/>
        <end position="49"/>
    </location>
</feature>
<dbReference type="PANTHER" id="PTHR30413">
    <property type="entry name" value="INNER MEMBRANE TRANSPORT PERMEASE"/>
    <property type="match status" value="1"/>
</dbReference>
<feature type="transmembrane region" description="Helical" evidence="11">
    <location>
        <begin position="145"/>
        <end position="169"/>
    </location>
</feature>
<evidence type="ECO:0000256" key="6">
    <source>
        <dbReference type="ARBA" id="ARBA00022692"/>
    </source>
</evidence>
<dbReference type="PRINTS" id="PR00164">
    <property type="entry name" value="ABC2TRNSPORT"/>
</dbReference>
<dbReference type="Proteomes" id="UP000538931">
    <property type="component" value="Unassembled WGS sequence"/>
</dbReference>
<feature type="transmembrane region" description="Helical" evidence="11">
    <location>
        <begin position="108"/>
        <end position="133"/>
    </location>
</feature>
<comment type="similarity">
    <text evidence="2 11">Belongs to the ABC-2 integral membrane protein family.</text>
</comment>
<keyword evidence="10 11" id="KW-0472">Membrane</keyword>
<evidence type="ECO:0000256" key="5">
    <source>
        <dbReference type="ARBA" id="ARBA00022597"/>
    </source>
</evidence>
<dbReference type="GO" id="GO:0015774">
    <property type="term" value="P:polysaccharide transport"/>
    <property type="evidence" value="ECO:0007669"/>
    <property type="project" value="UniProtKB-KW"/>
</dbReference>
<dbReference type="PROSITE" id="PS51012">
    <property type="entry name" value="ABC_TM2"/>
    <property type="match status" value="1"/>
</dbReference>
<evidence type="ECO:0000256" key="9">
    <source>
        <dbReference type="ARBA" id="ARBA00023047"/>
    </source>
</evidence>
<keyword evidence="4 11" id="KW-1003">Cell membrane</keyword>
<dbReference type="GO" id="GO:0015920">
    <property type="term" value="P:lipopolysaccharide transport"/>
    <property type="evidence" value="ECO:0007669"/>
    <property type="project" value="TreeGrafter"/>
</dbReference>
<dbReference type="GO" id="GO:0043190">
    <property type="term" value="C:ATP-binding cassette (ABC) transporter complex"/>
    <property type="evidence" value="ECO:0007669"/>
    <property type="project" value="InterPro"/>
</dbReference>
<reference evidence="13 14" key="1">
    <citation type="submission" date="2020-07" db="EMBL/GenBank/DDBJ databases">
        <title>Bacterium isolated from marien macroalgae.</title>
        <authorList>
            <person name="Zhu K."/>
            <person name="Lu D."/>
            <person name="Du Z."/>
        </authorList>
    </citation>
    <scope>NUCLEOTIDE SEQUENCE [LARGE SCALE GENOMIC DNA]</scope>
    <source>
        <strain evidence="13 14">3-1745</strain>
    </source>
</reference>
<dbReference type="PIRSF" id="PIRSF006648">
    <property type="entry name" value="DrrB"/>
    <property type="match status" value="1"/>
</dbReference>
<dbReference type="InterPro" id="IPR000412">
    <property type="entry name" value="ABC_2_transport"/>
</dbReference>
<organism evidence="13 14">
    <name type="scientific">Marinobacterium marinum</name>
    <dbReference type="NCBI Taxonomy" id="2756129"/>
    <lineage>
        <taxon>Bacteria</taxon>
        <taxon>Pseudomonadati</taxon>
        <taxon>Pseudomonadota</taxon>
        <taxon>Gammaproteobacteria</taxon>
        <taxon>Oceanospirillales</taxon>
        <taxon>Oceanospirillaceae</taxon>
        <taxon>Marinobacterium</taxon>
    </lineage>
</organism>
<evidence type="ECO:0000256" key="11">
    <source>
        <dbReference type="RuleBase" id="RU361157"/>
    </source>
</evidence>
<evidence type="ECO:0000256" key="4">
    <source>
        <dbReference type="ARBA" id="ARBA00022475"/>
    </source>
</evidence>
<proteinExistence type="inferred from homology"/>
<feature type="domain" description="ABC transmembrane type-2" evidence="12">
    <location>
        <begin position="30"/>
        <end position="256"/>
    </location>
</feature>
<keyword evidence="14" id="KW-1185">Reference proteome</keyword>
<dbReference type="PANTHER" id="PTHR30413:SF10">
    <property type="entry name" value="CAPSULE POLYSACCHARIDE EXPORT INNER-MEMBRANE PROTEIN CTRC"/>
    <property type="match status" value="1"/>
</dbReference>
<feature type="transmembrane region" description="Helical" evidence="11">
    <location>
        <begin position="69"/>
        <end position="87"/>
    </location>
</feature>
<dbReference type="Pfam" id="PF01061">
    <property type="entry name" value="ABC2_membrane"/>
    <property type="match status" value="1"/>
</dbReference>
<dbReference type="GO" id="GO:0140359">
    <property type="term" value="F:ABC-type transporter activity"/>
    <property type="evidence" value="ECO:0007669"/>
    <property type="project" value="InterPro"/>
</dbReference>
<feature type="transmembrane region" description="Helical" evidence="11">
    <location>
        <begin position="176"/>
        <end position="195"/>
    </location>
</feature>
<dbReference type="InterPro" id="IPR047817">
    <property type="entry name" value="ABC2_TM_bact-type"/>
</dbReference>
<keyword evidence="8 11" id="KW-1133">Transmembrane helix</keyword>
<keyword evidence="7" id="KW-0972">Capsule biogenesis/degradation</keyword>
<dbReference type="RefSeq" id="WP_181736462.1">
    <property type="nucleotide sequence ID" value="NZ_JACEMT010000031.1"/>
</dbReference>
<evidence type="ECO:0000313" key="14">
    <source>
        <dbReference type="Proteomes" id="UP000538931"/>
    </source>
</evidence>